<sequence>MKRMVVQRITAGLLLLIGFLAMAASHTFPFLDDLSEPAESAVAIGGAACLLAGVWLWLRKPADRSSAPSAGDGESP</sequence>
<reference evidence="4 6" key="3">
    <citation type="submission" date="2019-09" db="EMBL/GenBank/DDBJ databases">
        <title>High taxonomic diversity of Micromonospora strains isolated from Medicago sativa nodules in different geographical locations.</title>
        <authorList>
            <person name="Martinez-Hidalgo P."/>
            <person name="Flores-Felix J.D."/>
            <person name="Velazquez E."/>
            <person name="Brau L."/>
            <person name="Trujillo M.E."/>
            <person name="Martinez-Molina E."/>
        </authorList>
    </citation>
    <scope>NUCLEOTIDE SEQUENCE [LARGE SCALE GENOMIC DNA]</scope>
    <source>
        <strain evidence="4 6">ALFB5</strain>
    </source>
</reference>
<organism evidence="3 5">
    <name type="scientific">Micromonospora aurantiaca</name>
    <name type="common">nom. illeg.</name>
    <dbReference type="NCBI Taxonomy" id="47850"/>
    <lineage>
        <taxon>Bacteria</taxon>
        <taxon>Bacillati</taxon>
        <taxon>Actinomycetota</taxon>
        <taxon>Actinomycetes</taxon>
        <taxon>Micromonosporales</taxon>
        <taxon>Micromonosporaceae</taxon>
        <taxon>Micromonospora</taxon>
    </lineage>
</organism>
<evidence type="ECO:0000313" key="5">
    <source>
        <dbReference type="Proteomes" id="UP000253958"/>
    </source>
</evidence>
<reference evidence="3 5" key="2">
    <citation type="submission" date="2018-08" db="EMBL/GenBank/DDBJ databases">
        <title>Streptomyces kandeliansis sp. nov., an endophytic bacterium isolated from mangrove plant.</title>
        <authorList>
            <person name="Wang R."/>
        </authorList>
    </citation>
    <scope>NUCLEOTIDE SEQUENCE [LARGE SCALE GENOMIC DNA]</scope>
    <source>
        <strain evidence="3">110B</strain>
        <strain evidence="5">H14(2018)</strain>
    </source>
</reference>
<protein>
    <recommendedName>
        <fullName evidence="7">DUF3180 domain-containing protein</fullName>
    </recommendedName>
</protein>
<evidence type="ECO:0000256" key="1">
    <source>
        <dbReference type="SAM" id="Phobius"/>
    </source>
</evidence>
<evidence type="ECO:0000313" key="3">
    <source>
        <dbReference type="EMBL" id="AXH93337.1"/>
    </source>
</evidence>
<name>A0A1C6TPJ9_9ACTN</name>
<evidence type="ECO:0000313" key="6">
    <source>
        <dbReference type="Proteomes" id="UP000471364"/>
    </source>
</evidence>
<keyword evidence="1" id="KW-1133">Transmembrane helix</keyword>
<dbReference type="EMBL" id="CP031263">
    <property type="protein sequence ID" value="AXH93337.1"/>
    <property type="molecule type" value="Genomic_DNA"/>
</dbReference>
<dbReference type="AlphaFoldDB" id="A0A1C6TPJ9"/>
<gene>
    <name evidence="3" type="ORF">DVH21_27200</name>
    <name evidence="4" type="ORF">F6X54_13620</name>
</gene>
<dbReference type="Proteomes" id="UP000253958">
    <property type="component" value="Chromosome"/>
</dbReference>
<feature type="chain" id="PRO_5044556498" description="DUF3180 domain-containing protein" evidence="2">
    <location>
        <begin position="24"/>
        <end position="76"/>
    </location>
</feature>
<accession>A0A1C6TPJ9</accession>
<evidence type="ECO:0000256" key="2">
    <source>
        <dbReference type="SAM" id="SignalP"/>
    </source>
</evidence>
<keyword evidence="2" id="KW-0732">Signal</keyword>
<reference evidence="3 5" key="1">
    <citation type="submission" date="2018-07" db="EMBL/GenBank/DDBJ databases">
        <authorList>
            <person name="Ye Y."/>
        </authorList>
    </citation>
    <scope>NUCLEOTIDE SEQUENCE [LARGE SCALE GENOMIC DNA]</scope>
    <source>
        <strain evidence="3">110B</strain>
        <strain evidence="5">H14(2018)</strain>
    </source>
</reference>
<keyword evidence="6" id="KW-1185">Reference proteome</keyword>
<proteinExistence type="predicted"/>
<keyword evidence="1" id="KW-0812">Transmembrane</keyword>
<dbReference type="EMBL" id="WAAR01000051">
    <property type="protein sequence ID" value="KAB1114187.1"/>
    <property type="molecule type" value="Genomic_DNA"/>
</dbReference>
<dbReference type="Proteomes" id="UP000471364">
    <property type="component" value="Unassembled WGS sequence"/>
</dbReference>
<evidence type="ECO:0008006" key="7">
    <source>
        <dbReference type="Google" id="ProtNLM"/>
    </source>
</evidence>
<feature type="transmembrane region" description="Helical" evidence="1">
    <location>
        <begin position="41"/>
        <end position="58"/>
    </location>
</feature>
<evidence type="ECO:0000313" key="4">
    <source>
        <dbReference type="EMBL" id="KAB1114187.1"/>
    </source>
</evidence>
<feature type="signal peptide" evidence="2">
    <location>
        <begin position="1"/>
        <end position="23"/>
    </location>
</feature>
<keyword evidence="1" id="KW-0472">Membrane</keyword>